<dbReference type="InterPro" id="IPR003141">
    <property type="entry name" value="Pol/His_phosphatase_N"/>
</dbReference>
<dbReference type="Gene3D" id="1.10.150.870">
    <property type="match status" value="1"/>
</dbReference>
<dbReference type="InterPro" id="IPR016195">
    <property type="entry name" value="Pol/histidinol_Pase-like"/>
</dbReference>
<dbReference type="CDD" id="cd04485">
    <property type="entry name" value="DnaE_OBF"/>
    <property type="match status" value="1"/>
</dbReference>
<feature type="region of interest" description="Disordered" evidence="10">
    <location>
        <begin position="1134"/>
        <end position="1170"/>
    </location>
</feature>
<evidence type="ECO:0000256" key="4">
    <source>
        <dbReference type="ARBA" id="ARBA00022695"/>
    </source>
</evidence>
<protein>
    <recommendedName>
        <fullName evidence="1">DNA-directed DNA polymerase</fullName>
        <ecNumber evidence="1">2.7.7.7</ecNumber>
    </recommendedName>
</protein>
<proteinExistence type="predicted"/>
<dbReference type="InterPro" id="IPR029460">
    <property type="entry name" value="DNAPol_HHH"/>
</dbReference>
<dbReference type="InterPro" id="IPR011708">
    <property type="entry name" value="DNA_pol3_alpha_NTPase_dom"/>
</dbReference>
<keyword evidence="7" id="KW-0239">DNA-directed DNA polymerase</keyword>
<comment type="catalytic activity">
    <reaction evidence="9">
        <text>DNA(n) + a 2'-deoxyribonucleoside 5'-triphosphate = DNA(n+1) + diphosphate</text>
        <dbReference type="Rhea" id="RHEA:22508"/>
        <dbReference type="Rhea" id="RHEA-COMP:17339"/>
        <dbReference type="Rhea" id="RHEA-COMP:17340"/>
        <dbReference type="ChEBI" id="CHEBI:33019"/>
        <dbReference type="ChEBI" id="CHEBI:61560"/>
        <dbReference type="ChEBI" id="CHEBI:173112"/>
        <dbReference type="EC" id="2.7.7.7"/>
    </reaction>
</comment>
<dbReference type="EC" id="2.7.7.7" evidence="1"/>
<gene>
    <name evidence="12" type="primary">dnaE</name>
    <name evidence="12" type="ORF">P8192_07255</name>
</gene>
<dbReference type="Pfam" id="PF07733">
    <property type="entry name" value="DNA_pol3_alpha"/>
    <property type="match status" value="1"/>
</dbReference>
<evidence type="ECO:0000256" key="3">
    <source>
        <dbReference type="ARBA" id="ARBA00022679"/>
    </source>
</evidence>
<dbReference type="Gene3D" id="3.20.20.140">
    <property type="entry name" value="Metal-dependent hydrolases"/>
    <property type="match status" value="1"/>
</dbReference>
<name>A0ABY8H3C0_9MICC</name>
<evidence type="ECO:0000256" key="1">
    <source>
        <dbReference type="ARBA" id="ARBA00012417"/>
    </source>
</evidence>
<dbReference type="InterPro" id="IPR004013">
    <property type="entry name" value="PHP_dom"/>
</dbReference>
<keyword evidence="4 12" id="KW-0548">Nucleotidyltransferase</keyword>
<dbReference type="Proteomes" id="UP001219037">
    <property type="component" value="Chromosome"/>
</dbReference>
<dbReference type="PANTHER" id="PTHR32294:SF4">
    <property type="entry name" value="ERROR-PRONE DNA POLYMERASE"/>
    <property type="match status" value="1"/>
</dbReference>
<organism evidence="12 13">
    <name type="scientific">Citricoccus muralis</name>
    <dbReference type="NCBI Taxonomy" id="169134"/>
    <lineage>
        <taxon>Bacteria</taxon>
        <taxon>Bacillati</taxon>
        <taxon>Actinomycetota</taxon>
        <taxon>Actinomycetes</taxon>
        <taxon>Micrococcales</taxon>
        <taxon>Micrococcaceae</taxon>
        <taxon>Citricoccus</taxon>
    </lineage>
</organism>
<accession>A0ABY8H3C0</accession>
<evidence type="ECO:0000256" key="6">
    <source>
        <dbReference type="ARBA" id="ARBA00022763"/>
    </source>
</evidence>
<dbReference type="GO" id="GO:0003887">
    <property type="term" value="F:DNA-directed DNA polymerase activity"/>
    <property type="evidence" value="ECO:0007669"/>
    <property type="project" value="UniProtKB-EC"/>
</dbReference>
<keyword evidence="8" id="KW-0234">DNA repair</keyword>
<evidence type="ECO:0000256" key="8">
    <source>
        <dbReference type="ARBA" id="ARBA00023204"/>
    </source>
</evidence>
<evidence type="ECO:0000259" key="11">
    <source>
        <dbReference type="SMART" id="SM00481"/>
    </source>
</evidence>
<sequence length="1170" mass="128882">MSPATASTPFPHLHVSSAFSAHYGVSWPQELVEAAAAQGAQTLACTDRDGLYGMAKHLSACLASGISPIVGVNVAVRWNEEQSAGRVVVLARGHDGGAGYHALVRLISAAHAHTRGGAAGGSPWVSLTELAEHMAPDPGAPRLLVLIGPDSDVGRMLGSRRYAAGRTRLKHWRKALPLGGVRVEVVSHLAAPGQRLSAAHAAKMFRVARELELPAVLTNAVRYASPDGAATADVLDAVRALSSLDTVADMQPNGQGWLKSTEAMHLLAREIVHDAGYGAREIQRLLEDTHATAEACRIDPAGDIGWGQPRVPEASVIGLEQHSYRELRERCLAGMGQRYPYLGPGTPAEASVLGRLDHELGIIQKLGFSSYFLTVAEVVSMIEQMNVRVAARGSGASSLVNHLLRISAVDPIEHDLIFERFLSQDRSTLPDIDIDVESARRHEVYDAIFARFGTERTSLMSMQNGYRARGAVRDAGLALGLESERVDEIAKQLWRFSASSFREAMERMPELRGFSDRLQQQRAQGDAQLDLLVDLTERLDRLPRHISMHPCGVILSDQTLLDRTPVQPSGIGLPMSQFDKHDMDPMGLLKLDVLGVRMQSTIAYTIQEIERTTGESIDLEQVRLDDEPTFEMIRTTHTLGCFQIESPGQRELLGKLGPTEFNDLIIDISLFRPGPMKSDMVRPFLDYRHGDDVAHYPHPDLRPVLEETHGVTVFHEQVLRTFDTMTGCGLARADEFRRAIGSSSEHQVEEFFRSEALKRDYPLDVIDAVWSTLQAFGSFGFCKAHGAAFAVPTYHSAWLKTHHPEAFFAGILEHDPGMYPRRLMVAEARRLGIPVLPVDINRSTQQMRMEWVPAHPEIEQSGRWGIRLSLTTVSGLSAAERQRLVAGQPYTSLADIRDRARPSRRNLERLAELGALDGLLPAGGASRTDLVHHLQLTHQRSSAPRTRPIEGQLSFELPDTELTALAPLFPDPTVAEQVRSELDLTAMDITGHLMHSHEPYLHALGVTPAEQLLSLRSQTRVLIAGVRVATQTPPMRSGKRVVFISVDDGTGVVDTSFFTEAQHQSGEMLFSARLMLIEGTTRRTGTRAVSVQAIRAWDLHQPHTLPDPDYLNSTRDQWTAWLCRDRAHAPDDVPHHATGSWPVKRGSLPAIPVPHPDTWEMLPTPDTLET</sequence>
<dbReference type="RefSeq" id="WP_278155792.1">
    <property type="nucleotide sequence ID" value="NZ_CP121252.1"/>
</dbReference>
<dbReference type="SMART" id="SM00481">
    <property type="entry name" value="POLIIIAc"/>
    <property type="match status" value="1"/>
</dbReference>
<dbReference type="SUPFAM" id="SSF89550">
    <property type="entry name" value="PHP domain-like"/>
    <property type="match status" value="1"/>
</dbReference>
<dbReference type="InterPro" id="IPR040982">
    <property type="entry name" value="DNA_pol3_finger"/>
</dbReference>
<dbReference type="Pfam" id="PF17657">
    <property type="entry name" value="DNA_pol3_finger"/>
    <property type="match status" value="1"/>
</dbReference>
<dbReference type="InterPro" id="IPR004805">
    <property type="entry name" value="DnaE2/DnaE/PolC"/>
</dbReference>
<reference evidence="12 13" key="1">
    <citation type="submission" date="2023-04" db="EMBL/GenBank/DDBJ databases">
        <title>Funneling lignin-derived compounds into biodiesel using alkali-halophilic Citricoccus sp. P2.</title>
        <authorList>
            <person name="Luo C.-B."/>
        </authorList>
    </citation>
    <scope>NUCLEOTIDE SEQUENCE [LARGE SCALE GENOMIC DNA]</scope>
    <source>
        <strain evidence="12 13">P2</strain>
    </source>
</reference>
<evidence type="ECO:0000256" key="9">
    <source>
        <dbReference type="ARBA" id="ARBA00049244"/>
    </source>
</evidence>
<keyword evidence="6" id="KW-0227">DNA damage</keyword>
<evidence type="ECO:0000256" key="10">
    <source>
        <dbReference type="SAM" id="MobiDB-lite"/>
    </source>
</evidence>
<feature type="domain" description="Polymerase/histidinol phosphatase N-terminal" evidence="11">
    <location>
        <begin position="11"/>
        <end position="78"/>
    </location>
</feature>
<evidence type="ECO:0000256" key="7">
    <source>
        <dbReference type="ARBA" id="ARBA00022932"/>
    </source>
</evidence>
<keyword evidence="3 12" id="KW-0808">Transferase</keyword>
<evidence type="ECO:0000256" key="2">
    <source>
        <dbReference type="ARBA" id="ARBA00022490"/>
    </source>
</evidence>
<dbReference type="NCBIfam" id="TIGR00594">
    <property type="entry name" value="polc"/>
    <property type="match status" value="1"/>
</dbReference>
<dbReference type="Pfam" id="PF02811">
    <property type="entry name" value="PHP"/>
    <property type="match status" value="1"/>
</dbReference>
<evidence type="ECO:0000313" key="13">
    <source>
        <dbReference type="Proteomes" id="UP001219037"/>
    </source>
</evidence>
<dbReference type="Pfam" id="PF14579">
    <property type="entry name" value="HHH_6"/>
    <property type="match status" value="1"/>
</dbReference>
<dbReference type="EMBL" id="CP121252">
    <property type="protein sequence ID" value="WFP15235.1"/>
    <property type="molecule type" value="Genomic_DNA"/>
</dbReference>
<dbReference type="Gene3D" id="1.10.10.1600">
    <property type="entry name" value="Bacterial DNA polymerase III alpha subunit, thumb domain"/>
    <property type="match status" value="1"/>
</dbReference>
<evidence type="ECO:0000313" key="12">
    <source>
        <dbReference type="EMBL" id="WFP15235.1"/>
    </source>
</evidence>
<keyword evidence="5" id="KW-0235">DNA replication</keyword>
<dbReference type="InterPro" id="IPR041931">
    <property type="entry name" value="DNA_pol3_alpha_thumb_dom"/>
</dbReference>
<keyword evidence="2" id="KW-0963">Cytoplasm</keyword>
<dbReference type="CDD" id="cd07431">
    <property type="entry name" value="PHP_PolIIIA"/>
    <property type="match status" value="1"/>
</dbReference>
<dbReference type="PANTHER" id="PTHR32294">
    <property type="entry name" value="DNA POLYMERASE III SUBUNIT ALPHA"/>
    <property type="match status" value="1"/>
</dbReference>
<keyword evidence="13" id="KW-1185">Reference proteome</keyword>
<evidence type="ECO:0000256" key="5">
    <source>
        <dbReference type="ARBA" id="ARBA00022705"/>
    </source>
</evidence>